<feature type="transmembrane region" description="Helical" evidence="1">
    <location>
        <begin position="134"/>
        <end position="155"/>
    </location>
</feature>
<reference evidence="2 3" key="1">
    <citation type="submission" date="2019-09" db="EMBL/GenBank/DDBJ databases">
        <title>Goodfellowia gen. nov., a new genus of the Pseudonocardineae related to Actinoalloteichus, containing Goodfellowia coeruleoviolacea gen. nov., comb. nov. gen. nov., comb. nov.</title>
        <authorList>
            <person name="Labeda D."/>
        </authorList>
    </citation>
    <scope>NUCLEOTIDE SEQUENCE [LARGE SCALE GENOMIC DNA]</scope>
    <source>
        <strain evidence="2 3">AN110305</strain>
    </source>
</reference>
<keyword evidence="1" id="KW-0812">Transmembrane</keyword>
<keyword evidence="1" id="KW-1133">Transmembrane helix</keyword>
<organism evidence="2 3">
    <name type="scientific">Solihabitans fulvus</name>
    <dbReference type="NCBI Taxonomy" id="1892852"/>
    <lineage>
        <taxon>Bacteria</taxon>
        <taxon>Bacillati</taxon>
        <taxon>Actinomycetota</taxon>
        <taxon>Actinomycetes</taxon>
        <taxon>Pseudonocardiales</taxon>
        <taxon>Pseudonocardiaceae</taxon>
        <taxon>Solihabitans</taxon>
    </lineage>
</organism>
<sequence length="302" mass="29606">MSLIGIALAALGAVCYAVAARLQHGAVRTAVGDRALRLGTLRTLVRAPAWLFGLLATGTGATLHAVALGLAPLTVVQPIGVLALGLTALLDARAEGTWPDGRTALAVVASTVGVGGFVLLAAGSAASTTVSGSAQWHAAVLVVCAVAVLALFGALSRGPVRGLVFAAGAGIAYGFVSVLMRGIAQRLAGGGVGAVPVPAVLGIAVALLVGGWLVQHAYASGPSHLTVACLTVVDPLVAVGIGIALLGEGAGTSGWTAVGEVACAVLATAGVSLLAKRRKDISSISPTRRELVASRSNNGGTS</sequence>
<proteinExistence type="predicted"/>
<comment type="caution">
    <text evidence="2">The sequence shown here is derived from an EMBL/GenBank/DDBJ whole genome shotgun (WGS) entry which is preliminary data.</text>
</comment>
<dbReference type="Proteomes" id="UP000323454">
    <property type="component" value="Unassembled WGS sequence"/>
</dbReference>
<feature type="transmembrane region" description="Helical" evidence="1">
    <location>
        <begin position="190"/>
        <end position="213"/>
    </location>
</feature>
<feature type="transmembrane region" description="Helical" evidence="1">
    <location>
        <begin position="253"/>
        <end position="275"/>
    </location>
</feature>
<evidence type="ECO:0000313" key="3">
    <source>
        <dbReference type="Proteomes" id="UP000323454"/>
    </source>
</evidence>
<dbReference type="AlphaFoldDB" id="A0A5B2WRW2"/>
<feature type="transmembrane region" description="Helical" evidence="1">
    <location>
        <begin position="65"/>
        <end position="90"/>
    </location>
</feature>
<gene>
    <name evidence="2" type="ORF">F0L68_30010</name>
</gene>
<feature type="transmembrane region" description="Helical" evidence="1">
    <location>
        <begin position="162"/>
        <end position="184"/>
    </location>
</feature>
<evidence type="ECO:0000256" key="1">
    <source>
        <dbReference type="SAM" id="Phobius"/>
    </source>
</evidence>
<name>A0A5B2WRW2_9PSEU</name>
<feature type="transmembrane region" description="Helical" evidence="1">
    <location>
        <begin position="102"/>
        <end position="122"/>
    </location>
</feature>
<accession>A0A5B2WRW2</accession>
<dbReference type="PANTHER" id="PTHR40761">
    <property type="entry name" value="CONSERVED INTEGRAL MEMBRANE ALANINE VALINE AND LEUCINE RICH PROTEIN-RELATED"/>
    <property type="match status" value="1"/>
</dbReference>
<dbReference type="EMBL" id="VUOB01000061">
    <property type="protein sequence ID" value="KAA2254421.1"/>
    <property type="molecule type" value="Genomic_DNA"/>
</dbReference>
<keyword evidence="1" id="KW-0472">Membrane</keyword>
<evidence type="ECO:0000313" key="2">
    <source>
        <dbReference type="EMBL" id="KAA2254421.1"/>
    </source>
</evidence>
<keyword evidence="3" id="KW-1185">Reference proteome</keyword>
<evidence type="ECO:0008006" key="4">
    <source>
        <dbReference type="Google" id="ProtNLM"/>
    </source>
</evidence>
<dbReference type="OrthoDB" id="5187629at2"/>
<protein>
    <recommendedName>
        <fullName evidence="4">Magnesium transporter NIPA</fullName>
    </recommendedName>
</protein>
<dbReference type="RefSeq" id="WP_149853217.1">
    <property type="nucleotide sequence ID" value="NZ_VUOB01000061.1"/>
</dbReference>
<dbReference type="PANTHER" id="PTHR40761:SF1">
    <property type="entry name" value="CONSERVED INTEGRAL MEMBRANE ALANINE VALINE AND LEUCINE RICH PROTEIN-RELATED"/>
    <property type="match status" value="1"/>
</dbReference>
<feature type="transmembrane region" description="Helical" evidence="1">
    <location>
        <begin position="225"/>
        <end position="247"/>
    </location>
</feature>
<reference evidence="2 3" key="2">
    <citation type="submission" date="2019-09" db="EMBL/GenBank/DDBJ databases">
        <authorList>
            <person name="Jin C."/>
        </authorList>
    </citation>
    <scope>NUCLEOTIDE SEQUENCE [LARGE SCALE GENOMIC DNA]</scope>
    <source>
        <strain evidence="2 3">AN110305</strain>
    </source>
</reference>